<feature type="coiled-coil region" evidence="1">
    <location>
        <begin position="240"/>
        <end position="267"/>
    </location>
</feature>
<proteinExistence type="predicted"/>
<organism evidence="2 3">
    <name type="scientific">Ambrosiozyma monospora</name>
    <name type="common">Yeast</name>
    <name type="synonym">Endomycopsis monosporus</name>
    <dbReference type="NCBI Taxonomy" id="43982"/>
    <lineage>
        <taxon>Eukaryota</taxon>
        <taxon>Fungi</taxon>
        <taxon>Dikarya</taxon>
        <taxon>Ascomycota</taxon>
        <taxon>Saccharomycotina</taxon>
        <taxon>Pichiomycetes</taxon>
        <taxon>Pichiales</taxon>
        <taxon>Pichiaceae</taxon>
        <taxon>Ambrosiozyma</taxon>
    </lineage>
</organism>
<evidence type="ECO:0000313" key="3">
    <source>
        <dbReference type="Proteomes" id="UP001165063"/>
    </source>
</evidence>
<keyword evidence="1" id="KW-0175">Coiled coil</keyword>
<dbReference type="Proteomes" id="UP001165063">
    <property type="component" value="Unassembled WGS sequence"/>
</dbReference>
<dbReference type="EMBL" id="BSXU01004343">
    <property type="protein sequence ID" value="GMG43046.1"/>
    <property type="molecule type" value="Genomic_DNA"/>
</dbReference>
<evidence type="ECO:0000313" key="2">
    <source>
        <dbReference type="EMBL" id="GMG43046.1"/>
    </source>
</evidence>
<gene>
    <name evidence="2" type="ORF">Amon01_000662300</name>
</gene>
<keyword evidence="3" id="KW-1185">Reference proteome</keyword>
<accession>A0A9W7DIW6</accession>
<evidence type="ECO:0000256" key="1">
    <source>
        <dbReference type="SAM" id="Coils"/>
    </source>
</evidence>
<protein>
    <submittedName>
        <fullName evidence="2">Unnamed protein product</fullName>
    </submittedName>
</protein>
<comment type="caution">
    <text evidence="2">The sequence shown here is derived from an EMBL/GenBank/DDBJ whole genome shotgun (WGS) entry which is preliminary data.</text>
</comment>
<dbReference type="AlphaFoldDB" id="A0A9W7DIW6"/>
<sequence length="277" mass="30210">MPIHYMIDNPSSPMFSIEPIENITGIRELTARALAYGVMPKINSTEAEIRTLIKHRIEYLTEFKQAIYASRSMSSFSPPPPPVPEKQISMSSMKQILDTPDTPAVEGEKSQIRKLGTTITNNSEKDTEITVIMSALLKEIQDFNVKIEKTNDKVSGIEQSISSILISSASLVSDPTPVNVVSKSAPNSISDETAVPNGTGHVVVTDDDDTPLTSENVDLTSSTGNKDSALALPPAASLTIIEMQRTVEKLQEQLENLTLKVESIKKTTELEAKQSPE</sequence>
<name>A0A9W7DIW6_AMBMO</name>
<reference evidence="2" key="1">
    <citation type="submission" date="2023-04" db="EMBL/GenBank/DDBJ databases">
        <title>Ambrosiozyma monospora NBRC 1965.</title>
        <authorList>
            <person name="Ichikawa N."/>
            <person name="Sato H."/>
            <person name="Tonouchi N."/>
        </authorList>
    </citation>
    <scope>NUCLEOTIDE SEQUENCE</scope>
    <source>
        <strain evidence="2">NBRC 1965</strain>
    </source>
</reference>